<dbReference type="Gene3D" id="2.60.40.150">
    <property type="entry name" value="C2 domain"/>
    <property type="match status" value="1"/>
</dbReference>
<name>A0ABD0Z9E2_CARAN</name>
<accession>A0ABD0Z9E2</accession>
<dbReference type="PANTHER" id="PTHR32246:SF130">
    <property type="entry name" value="CALCIUM-DEPENDENT LIPID-BINDING (CALB DOMAIN) FAMILY PROTEIN"/>
    <property type="match status" value="1"/>
</dbReference>
<dbReference type="EMBL" id="JBANAX010000857">
    <property type="protein sequence ID" value="KAL1191297.1"/>
    <property type="molecule type" value="Genomic_DNA"/>
</dbReference>
<organism evidence="3 4">
    <name type="scientific">Cardamine amara subsp. amara</name>
    <dbReference type="NCBI Taxonomy" id="228776"/>
    <lineage>
        <taxon>Eukaryota</taxon>
        <taxon>Viridiplantae</taxon>
        <taxon>Streptophyta</taxon>
        <taxon>Embryophyta</taxon>
        <taxon>Tracheophyta</taxon>
        <taxon>Spermatophyta</taxon>
        <taxon>Magnoliopsida</taxon>
        <taxon>eudicotyledons</taxon>
        <taxon>Gunneridae</taxon>
        <taxon>Pentapetalae</taxon>
        <taxon>rosids</taxon>
        <taxon>malvids</taxon>
        <taxon>Brassicales</taxon>
        <taxon>Brassicaceae</taxon>
        <taxon>Cardamineae</taxon>
        <taxon>Cardamine</taxon>
    </lineage>
</organism>
<evidence type="ECO:0000256" key="1">
    <source>
        <dbReference type="SAM" id="MobiDB-lite"/>
    </source>
</evidence>
<feature type="domain" description="C2" evidence="2">
    <location>
        <begin position="1"/>
        <end position="113"/>
    </location>
</feature>
<dbReference type="SMART" id="SM00239">
    <property type="entry name" value="C2"/>
    <property type="match status" value="1"/>
</dbReference>
<dbReference type="SUPFAM" id="SSF49562">
    <property type="entry name" value="C2 domain (Calcium/lipid-binding domain, CaLB)"/>
    <property type="match status" value="1"/>
</dbReference>
<proteinExistence type="predicted"/>
<dbReference type="InterPro" id="IPR044750">
    <property type="entry name" value="C2_SRC2/BAP"/>
</dbReference>
<dbReference type="PANTHER" id="PTHR32246">
    <property type="entry name" value="INGRESSION PROTEIN FIC1"/>
    <property type="match status" value="1"/>
</dbReference>
<dbReference type="Proteomes" id="UP001558713">
    <property type="component" value="Unassembled WGS sequence"/>
</dbReference>
<dbReference type="InterPro" id="IPR000008">
    <property type="entry name" value="C2_dom"/>
</dbReference>
<reference evidence="3 4" key="1">
    <citation type="submission" date="2024-04" db="EMBL/GenBank/DDBJ databases">
        <title>Genome assembly C_amara_ONT_v2.</title>
        <authorList>
            <person name="Yant L."/>
            <person name="Moore C."/>
            <person name="Slenker M."/>
        </authorList>
    </citation>
    <scope>NUCLEOTIDE SEQUENCE [LARGE SCALE GENOMIC DNA]</scope>
    <source>
        <tissue evidence="3">Leaf</tissue>
    </source>
</reference>
<evidence type="ECO:0000313" key="3">
    <source>
        <dbReference type="EMBL" id="KAL1191297.1"/>
    </source>
</evidence>
<protein>
    <submittedName>
        <fullName evidence="3">Protein SRC2</fullName>
    </submittedName>
</protein>
<dbReference type="AlphaFoldDB" id="A0ABD0Z9E2"/>
<keyword evidence="4" id="KW-1185">Reference proteome</keyword>
<gene>
    <name evidence="3" type="ORF">V5N11_008298</name>
</gene>
<feature type="region of interest" description="Disordered" evidence="1">
    <location>
        <begin position="231"/>
        <end position="261"/>
    </location>
</feature>
<comment type="caution">
    <text evidence="3">The sequence shown here is derived from an EMBL/GenBank/DDBJ whole genome shotgun (WGS) entry which is preliminary data.</text>
</comment>
<evidence type="ECO:0000313" key="4">
    <source>
        <dbReference type="Proteomes" id="UP001558713"/>
    </source>
</evidence>
<evidence type="ECO:0000259" key="2">
    <source>
        <dbReference type="PROSITE" id="PS50004"/>
    </source>
</evidence>
<dbReference type="Pfam" id="PF00168">
    <property type="entry name" value="C2"/>
    <property type="match status" value="1"/>
</dbReference>
<dbReference type="InterPro" id="IPR035892">
    <property type="entry name" value="C2_domain_sf"/>
</dbReference>
<sequence>MLNLNLELKINSASNLVNVNLFTKMDVYTVITIKDQNTRKKQKAKTTIDRSGGSHPAWDQVVVFSINERLVREGRLTLIMRLISRRILGNRDIGRVKVPLLELLNSTIPPVISDGNNQEMKLMMYQVRNQSGKRSGSLNFSYRFKPDSPTIVNRSLVQTTYPLPPPIEHPASTPEDMSFEFPKLSQYPNNSEHQKHPFATGSSNDPLPISYGDVMTEQPYLGLWPYDKSGHATPPPSHQGNGLYGYAPPSPPGNGYGSPSCQHQREVGFGLGLGAGLVGGLMMGDLVSDVANCFDL</sequence>
<dbReference type="CDD" id="cd04051">
    <property type="entry name" value="C2_SRC2_like"/>
    <property type="match status" value="1"/>
</dbReference>
<dbReference type="PROSITE" id="PS50004">
    <property type="entry name" value="C2"/>
    <property type="match status" value="1"/>
</dbReference>